<dbReference type="EMBL" id="LAZR01015560">
    <property type="protein sequence ID" value="KKM08457.1"/>
    <property type="molecule type" value="Genomic_DNA"/>
</dbReference>
<protein>
    <submittedName>
        <fullName evidence="1">Uncharacterized protein</fullName>
    </submittedName>
</protein>
<accession>A0A0F9HBJ7</accession>
<dbReference type="AlphaFoldDB" id="A0A0F9HBJ7"/>
<sequence length="79" mass="8838">KEDPDWLQLAEIKYKTVDSSGKIKIMSKEEMLREQIDSPDVADSLAMTFASVEPVPALDMRSSQVDDTVVSSKEMDPYA</sequence>
<feature type="non-terminal residue" evidence="1">
    <location>
        <position position="1"/>
    </location>
</feature>
<proteinExistence type="predicted"/>
<reference evidence="1" key="1">
    <citation type="journal article" date="2015" name="Nature">
        <title>Complex archaea that bridge the gap between prokaryotes and eukaryotes.</title>
        <authorList>
            <person name="Spang A."/>
            <person name="Saw J.H."/>
            <person name="Jorgensen S.L."/>
            <person name="Zaremba-Niedzwiedzka K."/>
            <person name="Martijn J."/>
            <person name="Lind A.E."/>
            <person name="van Eijk R."/>
            <person name="Schleper C."/>
            <person name="Guy L."/>
            <person name="Ettema T.J."/>
        </authorList>
    </citation>
    <scope>NUCLEOTIDE SEQUENCE</scope>
</reference>
<evidence type="ECO:0000313" key="1">
    <source>
        <dbReference type="EMBL" id="KKM08457.1"/>
    </source>
</evidence>
<gene>
    <name evidence="1" type="ORF">LCGC14_1724190</name>
</gene>
<comment type="caution">
    <text evidence="1">The sequence shown here is derived from an EMBL/GenBank/DDBJ whole genome shotgun (WGS) entry which is preliminary data.</text>
</comment>
<organism evidence="1">
    <name type="scientific">marine sediment metagenome</name>
    <dbReference type="NCBI Taxonomy" id="412755"/>
    <lineage>
        <taxon>unclassified sequences</taxon>
        <taxon>metagenomes</taxon>
        <taxon>ecological metagenomes</taxon>
    </lineage>
</organism>
<name>A0A0F9HBJ7_9ZZZZ</name>
<dbReference type="Gene3D" id="3.30.420.240">
    <property type="match status" value="1"/>
</dbReference>